<feature type="domain" description="C-type lectin" evidence="1">
    <location>
        <begin position="37"/>
        <end position="158"/>
    </location>
</feature>
<name>A0A8S1HUS4_9PELO</name>
<dbReference type="CDD" id="cd00037">
    <property type="entry name" value="CLECT"/>
    <property type="match status" value="1"/>
</dbReference>
<reference evidence="2" key="1">
    <citation type="submission" date="2020-10" db="EMBL/GenBank/DDBJ databases">
        <authorList>
            <person name="Kikuchi T."/>
        </authorList>
    </citation>
    <scope>NUCLEOTIDE SEQUENCE</scope>
    <source>
        <strain evidence="2">NKZ352</strain>
    </source>
</reference>
<dbReference type="Proteomes" id="UP000835052">
    <property type="component" value="Unassembled WGS sequence"/>
</dbReference>
<dbReference type="SUPFAM" id="SSF56436">
    <property type="entry name" value="C-type lectin-like"/>
    <property type="match status" value="1"/>
</dbReference>
<dbReference type="PANTHER" id="PTHR23124">
    <property type="entry name" value="C-TYPE LECTIN DOMAIN-CONTAINING PROTEIN-RELATED-RELATED"/>
    <property type="match status" value="1"/>
</dbReference>
<evidence type="ECO:0000259" key="1">
    <source>
        <dbReference type="PROSITE" id="PS50041"/>
    </source>
</evidence>
<evidence type="ECO:0000313" key="3">
    <source>
        <dbReference type="Proteomes" id="UP000835052"/>
    </source>
</evidence>
<sequence>MRTACNSVQSEESTMPSQVKPKIVECPPGWTKFVRHFEVACHLFVGSGTNWDNARAQCMQNYRATLSGFESEAEKDLLYAMIQKENIGFNQVWLGAERNRACPVAQPSNDVNSPCFLESLFYWVDGAARDGKVMLNFWSPTNPSWHDNRENCLTILTGHDQSYNNKINDYEYVG</sequence>
<dbReference type="AlphaFoldDB" id="A0A8S1HUS4"/>
<evidence type="ECO:0000313" key="2">
    <source>
        <dbReference type="EMBL" id="CAD6197973.1"/>
    </source>
</evidence>
<proteinExistence type="predicted"/>
<dbReference type="OrthoDB" id="5775348at2759"/>
<dbReference type="PANTHER" id="PTHR23124:SF148">
    <property type="entry name" value="C-TYPE LECTIN DOMAIN-CONTAINING PROTEIN-RELATED"/>
    <property type="match status" value="1"/>
</dbReference>
<dbReference type="InterPro" id="IPR016186">
    <property type="entry name" value="C-type_lectin-like/link_sf"/>
</dbReference>
<dbReference type="InterPro" id="IPR016187">
    <property type="entry name" value="CTDL_fold"/>
</dbReference>
<dbReference type="EMBL" id="CAJGYM010000111">
    <property type="protein sequence ID" value="CAD6197973.1"/>
    <property type="molecule type" value="Genomic_DNA"/>
</dbReference>
<dbReference type="SMART" id="SM00034">
    <property type="entry name" value="CLECT"/>
    <property type="match status" value="1"/>
</dbReference>
<keyword evidence="3" id="KW-1185">Reference proteome</keyword>
<dbReference type="Gene3D" id="3.10.100.10">
    <property type="entry name" value="Mannose-Binding Protein A, subunit A"/>
    <property type="match status" value="1"/>
</dbReference>
<accession>A0A8S1HUS4</accession>
<gene>
    <name evidence="2" type="ORF">CAUJ_LOCUS13880</name>
</gene>
<dbReference type="PROSITE" id="PS50041">
    <property type="entry name" value="C_TYPE_LECTIN_2"/>
    <property type="match status" value="1"/>
</dbReference>
<protein>
    <recommendedName>
        <fullName evidence="1">C-type lectin domain-containing protein</fullName>
    </recommendedName>
</protein>
<comment type="caution">
    <text evidence="2">The sequence shown here is derived from an EMBL/GenBank/DDBJ whole genome shotgun (WGS) entry which is preliminary data.</text>
</comment>
<organism evidence="2 3">
    <name type="scientific">Caenorhabditis auriculariae</name>
    <dbReference type="NCBI Taxonomy" id="2777116"/>
    <lineage>
        <taxon>Eukaryota</taxon>
        <taxon>Metazoa</taxon>
        <taxon>Ecdysozoa</taxon>
        <taxon>Nematoda</taxon>
        <taxon>Chromadorea</taxon>
        <taxon>Rhabditida</taxon>
        <taxon>Rhabditina</taxon>
        <taxon>Rhabditomorpha</taxon>
        <taxon>Rhabditoidea</taxon>
        <taxon>Rhabditidae</taxon>
        <taxon>Peloderinae</taxon>
        <taxon>Caenorhabditis</taxon>
    </lineage>
</organism>
<dbReference type="InterPro" id="IPR001304">
    <property type="entry name" value="C-type_lectin-like"/>
</dbReference>